<organism evidence="2 3">
    <name type="scientific">Rhamnusium bicolor</name>
    <dbReference type="NCBI Taxonomy" id="1586634"/>
    <lineage>
        <taxon>Eukaryota</taxon>
        <taxon>Metazoa</taxon>
        <taxon>Ecdysozoa</taxon>
        <taxon>Arthropoda</taxon>
        <taxon>Hexapoda</taxon>
        <taxon>Insecta</taxon>
        <taxon>Pterygota</taxon>
        <taxon>Neoptera</taxon>
        <taxon>Endopterygota</taxon>
        <taxon>Coleoptera</taxon>
        <taxon>Polyphaga</taxon>
        <taxon>Cucujiformia</taxon>
        <taxon>Chrysomeloidea</taxon>
        <taxon>Cerambycidae</taxon>
        <taxon>Lepturinae</taxon>
        <taxon>Rhagiini</taxon>
        <taxon>Rhamnusium</taxon>
    </lineage>
</organism>
<dbReference type="PANTHER" id="PTHR21393">
    <property type="entry name" value="MITOCHONDRIAL 28S RIBOSOMAL PROTEIN S27"/>
    <property type="match status" value="1"/>
</dbReference>
<evidence type="ECO:0000256" key="1">
    <source>
        <dbReference type="ARBA" id="ARBA00004173"/>
    </source>
</evidence>
<dbReference type="AlphaFoldDB" id="A0AAV8YDF0"/>
<evidence type="ECO:0000313" key="2">
    <source>
        <dbReference type="EMBL" id="KAJ8949680.1"/>
    </source>
</evidence>
<sequence>MFKVLNPFLKQCTLKKLNYNNYQKFNIRTFLSQAYYCHEIWEHRLNNPVLQKVNLEELYYELDQRYQKTQQISAVDVDIFANAITNESYVDEVLDLVHKLRLSADTGNMLNSTSHAVIRALTQCGKKEDLLNALDDRLNYGLFLDFYTTNLLLDIYWKNKDFTSGARVASQLMLQEEFDHPLSNSLSLLHCYNYLFGPKDWPQYPKPEEPEEEVKIRVKYIRNPYDDDHFDLRDPNKIVGKTLAMFTNSKNDPLNKSLNILGLVLYNKQNLVKEVIKECTTKNLVLYKEIIDLIPENYESKEEVKSLNTKSADIQNLLKTNVENSVQEMSEGDIAKQCKTYSEWEANRINALEEQRKRRLTAKRLADVEDLKAALKEKETKLWFFDNEEQIELDIETKRVYYPKRWFGKMKTAKNIDEDYVPPEVHAKQTNI</sequence>
<evidence type="ECO:0000313" key="3">
    <source>
        <dbReference type="Proteomes" id="UP001162156"/>
    </source>
</evidence>
<dbReference type="EMBL" id="JANEYF010002218">
    <property type="protein sequence ID" value="KAJ8949680.1"/>
    <property type="molecule type" value="Genomic_DNA"/>
</dbReference>
<dbReference type="InterPro" id="IPR019266">
    <property type="entry name" value="Ribosomal_mS27"/>
</dbReference>
<protein>
    <recommendedName>
        <fullName evidence="4">Mitochondrial 28S ribosomal protein S27</fullName>
    </recommendedName>
</protein>
<comment type="subcellular location">
    <subcellularLocation>
        <location evidence="1">Mitochondrion</location>
    </subcellularLocation>
</comment>
<reference evidence="2" key="1">
    <citation type="journal article" date="2023" name="Insect Mol. Biol.">
        <title>Genome sequencing provides insights into the evolution of gene families encoding plant cell wall-degrading enzymes in longhorned beetles.</title>
        <authorList>
            <person name="Shin N.R."/>
            <person name="Okamura Y."/>
            <person name="Kirsch R."/>
            <person name="Pauchet Y."/>
        </authorList>
    </citation>
    <scope>NUCLEOTIDE SEQUENCE</scope>
    <source>
        <strain evidence="2">RBIC_L_NR</strain>
    </source>
</reference>
<dbReference type="GO" id="GO:0005739">
    <property type="term" value="C:mitochondrion"/>
    <property type="evidence" value="ECO:0007669"/>
    <property type="project" value="UniProtKB-SubCell"/>
</dbReference>
<gene>
    <name evidence="2" type="ORF">NQ314_008141</name>
</gene>
<dbReference type="InterPro" id="IPR034913">
    <property type="entry name" value="mS27/PTCD2"/>
</dbReference>
<keyword evidence="3" id="KW-1185">Reference proteome</keyword>
<proteinExistence type="predicted"/>
<dbReference type="Proteomes" id="UP001162156">
    <property type="component" value="Unassembled WGS sequence"/>
</dbReference>
<evidence type="ECO:0008006" key="4">
    <source>
        <dbReference type="Google" id="ProtNLM"/>
    </source>
</evidence>
<dbReference type="Pfam" id="PF10037">
    <property type="entry name" value="MRP-S27"/>
    <property type="match status" value="1"/>
</dbReference>
<dbReference type="PANTHER" id="PTHR21393:SF0">
    <property type="entry name" value="SMALL RIBOSOMAL SUBUNIT PROTEIN MS27"/>
    <property type="match status" value="1"/>
</dbReference>
<name>A0AAV8YDF0_9CUCU</name>
<accession>A0AAV8YDF0</accession>
<comment type="caution">
    <text evidence="2">The sequence shown here is derived from an EMBL/GenBank/DDBJ whole genome shotgun (WGS) entry which is preliminary data.</text>
</comment>